<dbReference type="EMBL" id="JH000130">
    <property type="protein sequence ID" value="EGW04538.1"/>
    <property type="molecule type" value="Genomic_DNA"/>
</dbReference>
<evidence type="ECO:0000313" key="3">
    <source>
        <dbReference type="Proteomes" id="UP000001075"/>
    </source>
</evidence>
<feature type="compositionally biased region" description="Low complexity" evidence="1">
    <location>
        <begin position="87"/>
        <end position="97"/>
    </location>
</feature>
<dbReference type="InParanoid" id="G3H3R4"/>
<dbReference type="Proteomes" id="UP000001075">
    <property type="component" value="Unassembled WGS sequence"/>
</dbReference>
<feature type="region of interest" description="Disordered" evidence="1">
    <location>
        <begin position="85"/>
        <end position="157"/>
    </location>
</feature>
<proteinExistence type="predicted"/>
<protein>
    <submittedName>
        <fullName evidence="2">Uncharacterized protein</fullName>
    </submittedName>
</protein>
<organism evidence="2 3">
    <name type="scientific">Cricetulus griseus</name>
    <name type="common">Chinese hamster</name>
    <name type="synonym">Cricetulus barabensis griseus</name>
    <dbReference type="NCBI Taxonomy" id="10029"/>
    <lineage>
        <taxon>Eukaryota</taxon>
        <taxon>Metazoa</taxon>
        <taxon>Chordata</taxon>
        <taxon>Craniata</taxon>
        <taxon>Vertebrata</taxon>
        <taxon>Euteleostomi</taxon>
        <taxon>Mammalia</taxon>
        <taxon>Eutheria</taxon>
        <taxon>Euarchontoglires</taxon>
        <taxon>Glires</taxon>
        <taxon>Rodentia</taxon>
        <taxon>Myomorpha</taxon>
        <taxon>Muroidea</taxon>
        <taxon>Cricetidae</taxon>
        <taxon>Cricetinae</taxon>
        <taxon>Cricetulus</taxon>
    </lineage>
</organism>
<name>G3H3R4_CRIGR</name>
<evidence type="ECO:0000313" key="2">
    <source>
        <dbReference type="EMBL" id="EGW04538.1"/>
    </source>
</evidence>
<feature type="compositionally biased region" description="Gly residues" evidence="1">
    <location>
        <begin position="1"/>
        <end position="16"/>
    </location>
</feature>
<gene>
    <name evidence="2" type="ORF">I79_004893</name>
</gene>
<accession>G3H3R4</accession>
<evidence type="ECO:0000256" key="1">
    <source>
        <dbReference type="SAM" id="MobiDB-lite"/>
    </source>
</evidence>
<feature type="region of interest" description="Disordered" evidence="1">
    <location>
        <begin position="1"/>
        <end position="63"/>
    </location>
</feature>
<sequence>MCGGGGRRARAGGGRGTESSPPAPPARSRSEIPESGVRPKCRQRAAEQAAKSSAGSRFVRLGLGRLRPATFPRLLGQCQKPGLCGHPRLPGGSSAGSRGRGWGGPPVPSRVTQHDEAGRGRVWAAQSIRGARVGSQRWPGPELAARRERRQATEGTA</sequence>
<dbReference type="AlphaFoldDB" id="G3H3R4"/>
<feature type="compositionally biased region" description="Basic and acidic residues" evidence="1">
    <location>
        <begin position="144"/>
        <end position="157"/>
    </location>
</feature>
<reference evidence="3" key="1">
    <citation type="journal article" date="2011" name="Nat. Biotechnol.">
        <title>The genomic sequence of the Chinese hamster ovary (CHO)-K1 cell line.</title>
        <authorList>
            <person name="Xu X."/>
            <person name="Nagarajan H."/>
            <person name="Lewis N.E."/>
            <person name="Pan S."/>
            <person name="Cai Z."/>
            <person name="Liu X."/>
            <person name="Chen W."/>
            <person name="Xie M."/>
            <person name="Wang W."/>
            <person name="Hammond S."/>
            <person name="Andersen M.R."/>
            <person name="Neff N."/>
            <person name="Passarelli B."/>
            <person name="Koh W."/>
            <person name="Fan H.C."/>
            <person name="Wang J."/>
            <person name="Gui Y."/>
            <person name="Lee K.H."/>
            <person name="Betenbaugh M.J."/>
            <person name="Quake S.R."/>
            <person name="Famili I."/>
            <person name="Palsson B.O."/>
            <person name="Wang J."/>
        </authorList>
    </citation>
    <scope>NUCLEOTIDE SEQUENCE [LARGE SCALE GENOMIC DNA]</scope>
    <source>
        <strain evidence="3">CHO K1 cell line</strain>
    </source>
</reference>